<dbReference type="InterPro" id="IPR036412">
    <property type="entry name" value="HAD-like_sf"/>
</dbReference>
<accession>A0ABV5RHI2</accession>
<protein>
    <submittedName>
        <fullName evidence="1">HAD family hydrolase</fullName>
    </submittedName>
</protein>
<dbReference type="SUPFAM" id="SSF56784">
    <property type="entry name" value="HAD-like"/>
    <property type="match status" value="1"/>
</dbReference>
<dbReference type="Gene3D" id="3.40.50.1000">
    <property type="entry name" value="HAD superfamily/HAD-like"/>
    <property type="match status" value="1"/>
</dbReference>
<gene>
    <name evidence="1" type="ORF">ACFFTL_29755</name>
</gene>
<comment type="caution">
    <text evidence="1">The sequence shown here is derived from an EMBL/GenBank/DDBJ whole genome shotgun (WGS) entry which is preliminary data.</text>
</comment>
<proteinExistence type="predicted"/>
<sequence length="219" mass="23161">MTHTGTTTSIFDLDGVLTREDTMASLVSTRLAARPHRLVAATAPFLLALAAPPDGALRPAMNRAIVALALRGMTRGEYEELAATTGQTMADRATVVGQAVARCKLARLQGPTIVATASEATLARAFLDGVGLDDIPLVASQLEFAPRGPRLSTHNVGEAKLTAVRAAGFAPEDALFYTDSASDIPLARVARQTVAVNADRRSMKKLANAARDITQECWH</sequence>
<keyword evidence="1" id="KW-0378">Hydrolase</keyword>
<reference evidence="1 2" key="1">
    <citation type="submission" date="2024-09" db="EMBL/GenBank/DDBJ databases">
        <authorList>
            <person name="Sun Q."/>
            <person name="Mori K."/>
        </authorList>
    </citation>
    <scope>NUCLEOTIDE SEQUENCE [LARGE SCALE GENOMIC DNA]</scope>
    <source>
        <strain evidence="1 2">JCM 3331</strain>
    </source>
</reference>
<dbReference type="RefSeq" id="WP_345515420.1">
    <property type="nucleotide sequence ID" value="NZ_BAAAXD010000031.1"/>
</dbReference>
<evidence type="ECO:0000313" key="1">
    <source>
        <dbReference type="EMBL" id="MFB9576354.1"/>
    </source>
</evidence>
<evidence type="ECO:0000313" key="2">
    <source>
        <dbReference type="Proteomes" id="UP001589710"/>
    </source>
</evidence>
<dbReference type="InterPro" id="IPR023214">
    <property type="entry name" value="HAD_sf"/>
</dbReference>
<dbReference type="Proteomes" id="UP001589710">
    <property type="component" value="Unassembled WGS sequence"/>
</dbReference>
<dbReference type="Pfam" id="PF12710">
    <property type="entry name" value="HAD"/>
    <property type="match status" value="1"/>
</dbReference>
<keyword evidence="2" id="KW-1185">Reference proteome</keyword>
<organism evidence="1 2">
    <name type="scientific">Streptomyces yanii</name>
    <dbReference type="NCBI Taxonomy" id="78510"/>
    <lineage>
        <taxon>Bacteria</taxon>
        <taxon>Bacillati</taxon>
        <taxon>Actinomycetota</taxon>
        <taxon>Actinomycetes</taxon>
        <taxon>Kitasatosporales</taxon>
        <taxon>Streptomycetaceae</taxon>
        <taxon>Streptomyces</taxon>
    </lineage>
</organism>
<name>A0ABV5RHI2_9ACTN</name>
<dbReference type="GO" id="GO:0016787">
    <property type="term" value="F:hydrolase activity"/>
    <property type="evidence" value="ECO:0007669"/>
    <property type="project" value="UniProtKB-KW"/>
</dbReference>
<dbReference type="EMBL" id="JBHMCG010000129">
    <property type="protein sequence ID" value="MFB9576354.1"/>
    <property type="molecule type" value="Genomic_DNA"/>
</dbReference>